<proteinExistence type="predicted"/>
<comment type="caution">
    <text evidence="1">The sequence shown here is derived from an EMBL/GenBank/DDBJ whole genome shotgun (WGS) entry which is preliminary data.</text>
</comment>
<reference evidence="1" key="1">
    <citation type="journal article" date="2015" name="Nature">
        <title>Complex archaea that bridge the gap between prokaryotes and eukaryotes.</title>
        <authorList>
            <person name="Spang A."/>
            <person name="Saw J.H."/>
            <person name="Jorgensen S.L."/>
            <person name="Zaremba-Niedzwiedzka K."/>
            <person name="Martijn J."/>
            <person name="Lind A.E."/>
            <person name="van Eijk R."/>
            <person name="Schleper C."/>
            <person name="Guy L."/>
            <person name="Ettema T.J."/>
        </authorList>
    </citation>
    <scope>NUCLEOTIDE SEQUENCE</scope>
</reference>
<gene>
    <name evidence="1" type="ORF">LCGC14_0922000</name>
</gene>
<accession>A0A0F9NVD8</accession>
<name>A0A0F9NVD8_9ZZZZ</name>
<organism evidence="1">
    <name type="scientific">marine sediment metagenome</name>
    <dbReference type="NCBI Taxonomy" id="412755"/>
    <lineage>
        <taxon>unclassified sequences</taxon>
        <taxon>metagenomes</taxon>
        <taxon>ecological metagenomes</taxon>
    </lineage>
</organism>
<protein>
    <submittedName>
        <fullName evidence="1">Uncharacterized protein</fullName>
    </submittedName>
</protein>
<dbReference type="EMBL" id="LAZR01003120">
    <property type="protein sequence ID" value="KKN21774.1"/>
    <property type="molecule type" value="Genomic_DNA"/>
</dbReference>
<sequence length="252" mass="26896">MGRLAELIAQEDLSSNEREELKDLVEILEGLLAAVDIVDSSGQTTFQGPSRHYREAFFHTDSFSLSGRAKGIRMINSANTGILGYMGMRDNANGDLLVGINDSATGETSIAFSQTDGGQIYLNPGGAEVLRILKLPADANHQAIWGFAGSTGGQLALADSAGFDDVFISFGVGGGGEETVFNDRSYDVDFRIEGDTVDDVFKVDAGEDKVIIGGPKSTTGDPTGQEGMLYINTFDNAVRMYADGAWRSLATW</sequence>
<evidence type="ECO:0000313" key="1">
    <source>
        <dbReference type="EMBL" id="KKN21774.1"/>
    </source>
</evidence>
<dbReference type="AlphaFoldDB" id="A0A0F9NVD8"/>